<evidence type="ECO:0000313" key="1">
    <source>
        <dbReference type="EMBL" id="KMQ61346.1"/>
    </source>
</evidence>
<comment type="caution">
    <text evidence="1">The sequence shown here is derived from an EMBL/GenBank/DDBJ whole genome shotgun (WGS) entry which is preliminary data.</text>
</comment>
<dbReference type="EMBL" id="LFND01000005">
    <property type="protein sequence ID" value="KMQ61346.1"/>
    <property type="molecule type" value="Genomic_DNA"/>
</dbReference>
<reference evidence="1 2" key="1">
    <citation type="journal article" date="2013" name="Int. J. Syst. Evol. Microbiol.">
        <title>Chryseobacterium angstadtii sp. nov., isolated from a newt tank.</title>
        <authorList>
            <person name="Kirk K.E."/>
            <person name="Hoffman J.A."/>
            <person name="Smith K.A."/>
            <person name="Strahan B.L."/>
            <person name="Failor K.C."/>
            <person name="Krebs J.E."/>
            <person name="Gale A.N."/>
            <person name="Do T.D."/>
            <person name="Sontag T.C."/>
            <person name="Batties A.M."/>
            <person name="Mistiszyn K."/>
            <person name="Newman J.D."/>
        </authorList>
    </citation>
    <scope>NUCLEOTIDE SEQUENCE [LARGE SCALE GENOMIC DNA]</scope>
    <source>
        <strain evidence="1 2">KM</strain>
    </source>
</reference>
<keyword evidence="2" id="KW-1185">Reference proteome</keyword>
<dbReference type="OrthoDB" id="9850003at2"/>
<dbReference type="PATRIC" id="fig|558151.6.peg.3176"/>
<sequence>MKKIMSLLVIVSFVCCTSQNRIYTESFKGNYTYADNKQFLKIKILDNNAITIEKKVEANRVECIGSYKIISNKKIKINCTDKRNIDKANSIADFIPLRFNMKDETIFLESNTIKYRSLILQKD</sequence>
<dbReference type="RefSeq" id="WP_048507511.1">
    <property type="nucleotide sequence ID" value="NZ_LFND01000005.1"/>
</dbReference>
<dbReference type="AlphaFoldDB" id="A0A0J7I6B4"/>
<name>A0A0J7I6B4_9FLAO</name>
<dbReference type="Proteomes" id="UP000036261">
    <property type="component" value="Unassembled WGS sequence"/>
</dbReference>
<organism evidence="1 2">
    <name type="scientific">Chryseobacterium angstadtii</name>
    <dbReference type="NCBI Taxonomy" id="558151"/>
    <lineage>
        <taxon>Bacteria</taxon>
        <taxon>Pseudomonadati</taxon>
        <taxon>Bacteroidota</taxon>
        <taxon>Flavobacteriia</taxon>
        <taxon>Flavobacteriales</taxon>
        <taxon>Weeksellaceae</taxon>
        <taxon>Chryseobacterium group</taxon>
        <taxon>Chryseobacterium</taxon>
    </lineage>
</organism>
<evidence type="ECO:0000313" key="2">
    <source>
        <dbReference type="Proteomes" id="UP000036261"/>
    </source>
</evidence>
<accession>A0A0J7I6B4</accession>
<protein>
    <submittedName>
        <fullName evidence="1">Uncharacterized protein</fullName>
    </submittedName>
</protein>
<gene>
    <name evidence="1" type="ORF">ACM46_15020</name>
</gene>
<proteinExistence type="predicted"/>